<sequence>MLTKVIAHRGSKGTRPENTLPAFIAALEDGADGIETDVHLSQDGHLIIMHDEQVDRTTTGTGYIQDLTLAELKQLDAGVKYDPAYVGTRIPTLDEVVQLLIERQFTGIFNLEIKTNKIHYDGIEDLVADYFKHHSVPFTLVYSSFYGKSIERLHILQPEVESDSLFKAKVQTAKRLHAQHIVLGYHPDMRWVRFHWFLLPKVQLRPWTVNTARDMRFCYRHHFAGLITDYPGLARQIRQQVQGG</sequence>
<evidence type="ECO:0000313" key="2">
    <source>
        <dbReference type="EMBL" id="MDT6991319.1"/>
    </source>
</evidence>
<accession>A0AAW8VY74</accession>
<comment type="caution">
    <text evidence="2">The sequence shown here is derived from an EMBL/GenBank/DDBJ whole genome shotgun (WGS) entry which is preliminary data.</text>
</comment>
<dbReference type="PANTHER" id="PTHR46211:SF1">
    <property type="entry name" value="GLYCEROPHOSPHODIESTER PHOSPHODIESTERASE, CYTOPLASMIC"/>
    <property type="match status" value="1"/>
</dbReference>
<gene>
    <name evidence="2" type="ORF">RI536_14740</name>
</gene>
<dbReference type="PROSITE" id="PS51704">
    <property type="entry name" value="GP_PDE"/>
    <property type="match status" value="1"/>
</dbReference>
<protein>
    <submittedName>
        <fullName evidence="2">Glycerophosphodiester phosphodiesterase</fullName>
    </submittedName>
</protein>
<dbReference type="EMBL" id="JAVLAQ010000002">
    <property type="protein sequence ID" value="MDT6991319.1"/>
    <property type="molecule type" value="Genomic_DNA"/>
</dbReference>
<dbReference type="CDD" id="cd08563">
    <property type="entry name" value="GDPD_TtGDE_like"/>
    <property type="match status" value="1"/>
</dbReference>
<dbReference type="Gene3D" id="3.20.20.190">
    <property type="entry name" value="Phosphatidylinositol (PI) phosphodiesterase"/>
    <property type="match status" value="1"/>
</dbReference>
<dbReference type="KEGG" id="lpg:BB562_09520"/>
<dbReference type="Pfam" id="PF03009">
    <property type="entry name" value="GDPD"/>
    <property type="match status" value="1"/>
</dbReference>
<dbReference type="AlphaFoldDB" id="A0AAW8VY74"/>
<name>A0AAW8VY74_LACPE</name>
<dbReference type="InterPro" id="IPR030395">
    <property type="entry name" value="GP_PDE_dom"/>
</dbReference>
<evidence type="ECO:0000313" key="3">
    <source>
        <dbReference type="Proteomes" id="UP001267003"/>
    </source>
</evidence>
<reference evidence="2" key="1">
    <citation type="submission" date="2023-08" db="EMBL/GenBank/DDBJ databases">
        <authorList>
            <person name="Page C.A."/>
            <person name="Perez-Diaz I.M."/>
        </authorList>
    </citation>
    <scope>NUCLEOTIDE SEQUENCE</scope>
    <source>
        <strain evidence="2">7.8.46</strain>
    </source>
</reference>
<feature type="domain" description="GP-PDE" evidence="1">
    <location>
        <begin position="3"/>
        <end position="238"/>
    </location>
</feature>
<dbReference type="GO" id="GO:0008081">
    <property type="term" value="F:phosphoric diester hydrolase activity"/>
    <property type="evidence" value="ECO:0007669"/>
    <property type="project" value="InterPro"/>
</dbReference>
<dbReference type="PANTHER" id="PTHR46211">
    <property type="entry name" value="GLYCEROPHOSPHORYL DIESTER PHOSPHODIESTERASE"/>
    <property type="match status" value="1"/>
</dbReference>
<dbReference type="InterPro" id="IPR017946">
    <property type="entry name" value="PLC-like_Pdiesterase_TIM-brl"/>
</dbReference>
<dbReference type="RefSeq" id="WP_101873610.1">
    <property type="nucleotide sequence ID" value="NZ_CP016491.1"/>
</dbReference>
<dbReference type="Proteomes" id="UP001267003">
    <property type="component" value="Unassembled WGS sequence"/>
</dbReference>
<organism evidence="2 3">
    <name type="scientific">Lactiplantibacillus pentosus</name>
    <name type="common">Lactobacillus pentosus</name>
    <dbReference type="NCBI Taxonomy" id="1589"/>
    <lineage>
        <taxon>Bacteria</taxon>
        <taxon>Bacillati</taxon>
        <taxon>Bacillota</taxon>
        <taxon>Bacilli</taxon>
        <taxon>Lactobacillales</taxon>
        <taxon>Lactobacillaceae</taxon>
        <taxon>Lactiplantibacillus</taxon>
    </lineage>
</organism>
<evidence type="ECO:0000259" key="1">
    <source>
        <dbReference type="PROSITE" id="PS51704"/>
    </source>
</evidence>
<dbReference type="GO" id="GO:0006629">
    <property type="term" value="P:lipid metabolic process"/>
    <property type="evidence" value="ECO:0007669"/>
    <property type="project" value="InterPro"/>
</dbReference>
<dbReference type="SUPFAM" id="SSF51695">
    <property type="entry name" value="PLC-like phosphodiesterases"/>
    <property type="match status" value="1"/>
</dbReference>
<proteinExistence type="predicted"/>